<evidence type="ECO:0000313" key="3">
    <source>
        <dbReference type="Proteomes" id="UP001499843"/>
    </source>
</evidence>
<sequence>MQLSVVAARLCSLRAAARLSMKSAADAAGLNTSTIFRIEHGLVAPREATVRTLLELYGHGEHVGRLLSLLREERVPGWYDAPGVPLGLSAFLEMEDQAQIIYTYCPLQVPALLQSAAYALSAALAALPAGATYEQAATAADLVAVRQRVLDRHQGPHLWTVLDQAALVDPPLGRPEDRLAQLDTLAKAAKQPHLAVQIARPVRETGYLYQGPPFTLLRFPEQDRADALVLHLLHAPVVIEDRRRVEEHQQAFARLSLSALPVESTPEVLDGVRATLAMG</sequence>
<accession>A0ABN3CE95</accession>
<name>A0ABN3CE95_9ACTN</name>
<dbReference type="CDD" id="cd00093">
    <property type="entry name" value="HTH_XRE"/>
    <property type="match status" value="1"/>
</dbReference>
<dbReference type="Pfam" id="PF13560">
    <property type="entry name" value="HTH_31"/>
    <property type="match status" value="1"/>
</dbReference>
<proteinExistence type="predicted"/>
<dbReference type="Gene3D" id="1.10.260.40">
    <property type="entry name" value="lambda repressor-like DNA-binding domains"/>
    <property type="match status" value="1"/>
</dbReference>
<dbReference type="Pfam" id="PF19054">
    <property type="entry name" value="DUF5753"/>
    <property type="match status" value="1"/>
</dbReference>
<dbReference type="InterPro" id="IPR010982">
    <property type="entry name" value="Lambda_DNA-bd_dom_sf"/>
</dbReference>
<dbReference type="InterPro" id="IPR043917">
    <property type="entry name" value="DUF5753"/>
</dbReference>
<dbReference type="Proteomes" id="UP001499843">
    <property type="component" value="Unassembled WGS sequence"/>
</dbReference>
<evidence type="ECO:0000259" key="1">
    <source>
        <dbReference type="PROSITE" id="PS50943"/>
    </source>
</evidence>
<comment type="caution">
    <text evidence="2">The sequence shown here is derived from an EMBL/GenBank/DDBJ whole genome shotgun (WGS) entry which is preliminary data.</text>
</comment>
<dbReference type="PROSITE" id="PS50943">
    <property type="entry name" value="HTH_CROC1"/>
    <property type="match status" value="1"/>
</dbReference>
<gene>
    <name evidence="2" type="ORF">GCM10009850_031740</name>
</gene>
<evidence type="ECO:0000313" key="2">
    <source>
        <dbReference type="EMBL" id="GAA2207716.1"/>
    </source>
</evidence>
<dbReference type="RefSeq" id="WP_344475183.1">
    <property type="nucleotide sequence ID" value="NZ_BAAAQX010000007.1"/>
</dbReference>
<dbReference type="InterPro" id="IPR001387">
    <property type="entry name" value="Cro/C1-type_HTH"/>
</dbReference>
<dbReference type="SUPFAM" id="SSF47413">
    <property type="entry name" value="lambda repressor-like DNA-binding domains"/>
    <property type="match status" value="1"/>
</dbReference>
<organism evidence="2 3">
    <name type="scientific">Nonomuraea monospora</name>
    <dbReference type="NCBI Taxonomy" id="568818"/>
    <lineage>
        <taxon>Bacteria</taxon>
        <taxon>Bacillati</taxon>
        <taxon>Actinomycetota</taxon>
        <taxon>Actinomycetes</taxon>
        <taxon>Streptosporangiales</taxon>
        <taxon>Streptosporangiaceae</taxon>
        <taxon>Nonomuraea</taxon>
    </lineage>
</organism>
<protein>
    <submittedName>
        <fullName evidence="2">Helix-turn-helix transcriptional regulator</fullName>
    </submittedName>
</protein>
<dbReference type="EMBL" id="BAAAQX010000007">
    <property type="protein sequence ID" value="GAA2207716.1"/>
    <property type="molecule type" value="Genomic_DNA"/>
</dbReference>
<keyword evidence="3" id="KW-1185">Reference proteome</keyword>
<reference evidence="2 3" key="1">
    <citation type="journal article" date="2019" name="Int. J. Syst. Evol. Microbiol.">
        <title>The Global Catalogue of Microorganisms (GCM) 10K type strain sequencing project: providing services to taxonomists for standard genome sequencing and annotation.</title>
        <authorList>
            <consortium name="The Broad Institute Genomics Platform"/>
            <consortium name="The Broad Institute Genome Sequencing Center for Infectious Disease"/>
            <person name="Wu L."/>
            <person name="Ma J."/>
        </authorList>
    </citation>
    <scope>NUCLEOTIDE SEQUENCE [LARGE SCALE GENOMIC DNA]</scope>
    <source>
        <strain evidence="2 3">JCM 16114</strain>
    </source>
</reference>
<feature type="domain" description="HTH cro/C1-type" evidence="1">
    <location>
        <begin position="13"/>
        <end position="58"/>
    </location>
</feature>